<reference evidence="2" key="1">
    <citation type="submission" date="2019-11" db="UniProtKB">
        <authorList>
            <consortium name="WormBaseParasite"/>
        </authorList>
    </citation>
    <scope>IDENTIFICATION</scope>
</reference>
<name>A0A5K3EUA1_MESCO</name>
<keyword evidence="1" id="KW-0732">Signal</keyword>
<evidence type="ECO:0000256" key="1">
    <source>
        <dbReference type="SAM" id="SignalP"/>
    </source>
</evidence>
<dbReference type="WBParaSite" id="MCU_003103-RA">
    <property type="protein sequence ID" value="MCU_003103-RA"/>
    <property type="gene ID" value="MCU_003103"/>
</dbReference>
<dbReference type="AlphaFoldDB" id="A0A5K3EUA1"/>
<feature type="signal peptide" evidence="1">
    <location>
        <begin position="1"/>
        <end position="22"/>
    </location>
</feature>
<evidence type="ECO:0000313" key="2">
    <source>
        <dbReference type="WBParaSite" id="MCU_003103-RA"/>
    </source>
</evidence>
<proteinExistence type="predicted"/>
<accession>A0A5K3EUA1</accession>
<organism evidence="2">
    <name type="scientific">Mesocestoides corti</name>
    <name type="common">Flatworm</name>
    <dbReference type="NCBI Taxonomy" id="53468"/>
    <lineage>
        <taxon>Eukaryota</taxon>
        <taxon>Metazoa</taxon>
        <taxon>Spiralia</taxon>
        <taxon>Lophotrochozoa</taxon>
        <taxon>Platyhelminthes</taxon>
        <taxon>Cestoda</taxon>
        <taxon>Eucestoda</taxon>
        <taxon>Cyclophyllidea</taxon>
        <taxon>Mesocestoididae</taxon>
        <taxon>Mesocestoides</taxon>
    </lineage>
</organism>
<sequence>MPRLSVAVTALCLVVFIKETYGRIIFEDNLECDDARCEVRADTGDYVKIERSLTFEILDSKPPHDPFCHPNYNVCHNYSGTTFLRISGTFNGKDVTHVVFSSGKKTATLLVHRASEDYPSKQHRILYASPDTLTIEDDYTVFRPVQITIPYFAGDALKCTAYFGRGEVPDVVTLEEDTGCDAKTVCVKRTGSRSSVKIHGKVSTVPLEIAFSGEGGEKFVFAFLSSHSNKYNLLLLVISLILSVIRSP</sequence>
<feature type="chain" id="PRO_5024441082" evidence="1">
    <location>
        <begin position="23"/>
        <end position="248"/>
    </location>
</feature>
<protein>
    <submittedName>
        <fullName evidence="2">CUB domain-containing protein</fullName>
    </submittedName>
</protein>